<sequence>MEFLFVDLLGKPLWMWLTFVAVVLVLLALDLGVLHKDSREIGIKESFALSAFYIALGLAFGGWIWFQSGEQAGLEYLTGFVVEKSLAMDNIFVIAMIFGYFSIPRAYQHRVLLWGILGVIVLRGVMIAAGSAIVENYSWVLYLFAAFLIITGIKMLLTADQEYDVASNPVLKFLRKKLPVTDGLRNEKFLVRETDPATGKLKTFITPLFLALVMVELADVIFAVDSIPAIFAITTDPYIVYTSNIFAILGLRALYFALSALIHRFAYLKYALSVVLIFIGSKIFLADMLGLAKIPPVVSLTVTIGILAAGILGSLWATRNTKPEIEAKH</sequence>
<reference evidence="8" key="1">
    <citation type="journal article" date="2019" name="Int. J. Syst. Evol. Microbiol.">
        <title>The Global Catalogue of Microorganisms (GCM) 10K type strain sequencing project: providing services to taxonomists for standard genome sequencing and annotation.</title>
        <authorList>
            <consortium name="The Broad Institute Genomics Platform"/>
            <consortium name="The Broad Institute Genome Sequencing Center for Infectious Disease"/>
            <person name="Wu L."/>
            <person name="Ma J."/>
        </authorList>
    </citation>
    <scope>NUCLEOTIDE SEQUENCE [LARGE SCALE GENOMIC DNA]</scope>
    <source>
        <strain evidence="8">TBRC 5781</strain>
    </source>
</reference>
<keyword evidence="4 6" id="KW-1133">Transmembrane helix</keyword>
<evidence type="ECO:0000256" key="1">
    <source>
        <dbReference type="ARBA" id="ARBA00004141"/>
    </source>
</evidence>
<name>A0ABV8E3U4_9HYPH</name>
<feature type="transmembrane region" description="Helical" evidence="6">
    <location>
        <begin position="238"/>
        <end position="258"/>
    </location>
</feature>
<evidence type="ECO:0000313" key="7">
    <source>
        <dbReference type="EMBL" id="MFC3967153.1"/>
    </source>
</evidence>
<feature type="transmembrane region" description="Helical" evidence="6">
    <location>
        <begin position="208"/>
        <end position="232"/>
    </location>
</feature>
<feature type="transmembrane region" description="Helical" evidence="6">
    <location>
        <begin position="297"/>
        <end position="318"/>
    </location>
</feature>
<feature type="transmembrane region" description="Helical" evidence="6">
    <location>
        <begin position="13"/>
        <end position="34"/>
    </location>
</feature>
<feature type="transmembrane region" description="Helical" evidence="6">
    <location>
        <begin position="46"/>
        <end position="66"/>
    </location>
</feature>
<keyword evidence="8" id="KW-1185">Reference proteome</keyword>
<evidence type="ECO:0000256" key="2">
    <source>
        <dbReference type="ARBA" id="ARBA00007511"/>
    </source>
</evidence>
<comment type="similarity">
    <text evidence="2">Belongs to the TerC family.</text>
</comment>
<dbReference type="NCBIfam" id="TIGR03718">
    <property type="entry name" value="R_switched_Alx"/>
    <property type="match status" value="1"/>
</dbReference>
<feature type="transmembrane region" description="Helical" evidence="6">
    <location>
        <begin position="270"/>
        <end position="291"/>
    </location>
</feature>
<evidence type="ECO:0000256" key="4">
    <source>
        <dbReference type="ARBA" id="ARBA00022989"/>
    </source>
</evidence>
<protein>
    <submittedName>
        <fullName evidence="7">TerC family protein</fullName>
    </submittedName>
</protein>
<dbReference type="RefSeq" id="WP_247261228.1">
    <property type="nucleotide sequence ID" value="NZ_JALJQZ010000018.1"/>
</dbReference>
<keyword evidence="3 6" id="KW-0812">Transmembrane</keyword>
<dbReference type="Pfam" id="PF03741">
    <property type="entry name" value="TerC"/>
    <property type="match status" value="1"/>
</dbReference>
<proteinExistence type="inferred from homology"/>
<comment type="caution">
    <text evidence="7">The sequence shown here is derived from an EMBL/GenBank/DDBJ whole genome shotgun (WGS) entry which is preliminary data.</text>
</comment>
<dbReference type="PANTHER" id="PTHR30238">
    <property type="entry name" value="MEMBRANE BOUND PREDICTED REDOX MODULATOR"/>
    <property type="match status" value="1"/>
</dbReference>
<feature type="transmembrane region" description="Helical" evidence="6">
    <location>
        <begin position="139"/>
        <end position="157"/>
    </location>
</feature>
<dbReference type="EMBL" id="JBHSBD010000011">
    <property type="protein sequence ID" value="MFC3967153.1"/>
    <property type="molecule type" value="Genomic_DNA"/>
</dbReference>
<accession>A0ABV8E3U4</accession>
<evidence type="ECO:0000256" key="3">
    <source>
        <dbReference type="ARBA" id="ARBA00022692"/>
    </source>
</evidence>
<keyword evidence="5 6" id="KW-0472">Membrane</keyword>
<dbReference type="InterPro" id="IPR005496">
    <property type="entry name" value="Integral_membrane_TerC"/>
</dbReference>
<evidence type="ECO:0000256" key="6">
    <source>
        <dbReference type="SAM" id="Phobius"/>
    </source>
</evidence>
<gene>
    <name evidence="7" type="ORF">ACFOVS_03185</name>
</gene>
<dbReference type="Proteomes" id="UP001595697">
    <property type="component" value="Unassembled WGS sequence"/>
</dbReference>
<comment type="subcellular location">
    <subcellularLocation>
        <location evidence="1">Membrane</location>
        <topology evidence="1">Multi-pass membrane protein</topology>
    </subcellularLocation>
</comment>
<evidence type="ECO:0000256" key="5">
    <source>
        <dbReference type="ARBA" id="ARBA00023136"/>
    </source>
</evidence>
<feature type="transmembrane region" description="Helical" evidence="6">
    <location>
        <begin position="86"/>
        <end position="104"/>
    </location>
</feature>
<evidence type="ECO:0000313" key="8">
    <source>
        <dbReference type="Proteomes" id="UP001595697"/>
    </source>
</evidence>
<dbReference type="InterPro" id="IPR022369">
    <property type="entry name" value="Integral_membrane_TerC_rswitch"/>
</dbReference>
<feature type="transmembrane region" description="Helical" evidence="6">
    <location>
        <begin position="111"/>
        <end position="133"/>
    </location>
</feature>
<organism evidence="7 8">
    <name type="scientific">Rhizobium lemnae</name>
    <dbReference type="NCBI Taxonomy" id="1214924"/>
    <lineage>
        <taxon>Bacteria</taxon>
        <taxon>Pseudomonadati</taxon>
        <taxon>Pseudomonadota</taxon>
        <taxon>Alphaproteobacteria</taxon>
        <taxon>Hyphomicrobiales</taxon>
        <taxon>Rhizobiaceae</taxon>
        <taxon>Rhizobium/Agrobacterium group</taxon>
        <taxon>Rhizobium</taxon>
    </lineage>
</organism>
<dbReference type="PANTHER" id="PTHR30238:SF0">
    <property type="entry name" value="THYLAKOID MEMBRANE PROTEIN TERC, CHLOROPLASTIC"/>
    <property type="match status" value="1"/>
</dbReference>